<name>A0A4R1G603_9PAST</name>
<dbReference type="Gene3D" id="1.20.272.10">
    <property type="match status" value="1"/>
</dbReference>
<dbReference type="GO" id="GO:0003887">
    <property type="term" value="F:DNA-directed DNA polymerase activity"/>
    <property type="evidence" value="ECO:0007669"/>
    <property type="project" value="UniProtKB-UniRule"/>
</dbReference>
<dbReference type="Pfam" id="PF06144">
    <property type="entry name" value="DNA_pol3_delta"/>
    <property type="match status" value="1"/>
</dbReference>
<keyword evidence="5" id="KW-0235">DNA replication</keyword>
<feature type="domain" description="DNA polymerase III delta N-terminal" evidence="10">
    <location>
        <begin position="21"/>
        <end position="129"/>
    </location>
</feature>
<keyword evidence="6" id="KW-0239">DNA-directed DNA polymerase</keyword>
<evidence type="ECO:0000256" key="4">
    <source>
        <dbReference type="ARBA" id="ARBA00022695"/>
    </source>
</evidence>
<gene>
    <name evidence="12" type="ORF">EV694_0616</name>
</gene>
<comment type="catalytic activity">
    <reaction evidence="8">
        <text>DNA(n) + a 2'-deoxyribonucleoside 5'-triphosphate = DNA(n+1) + diphosphate</text>
        <dbReference type="Rhea" id="RHEA:22508"/>
        <dbReference type="Rhea" id="RHEA-COMP:17339"/>
        <dbReference type="Rhea" id="RHEA-COMP:17340"/>
        <dbReference type="ChEBI" id="CHEBI:33019"/>
        <dbReference type="ChEBI" id="CHEBI:61560"/>
        <dbReference type="ChEBI" id="CHEBI:173112"/>
        <dbReference type="EC" id="2.7.7.7"/>
    </reaction>
</comment>
<dbReference type="InterPro" id="IPR008921">
    <property type="entry name" value="DNA_pol3_clamp-load_cplx_C"/>
</dbReference>
<dbReference type="Pfam" id="PF14840">
    <property type="entry name" value="DNA_pol3_delt_C"/>
    <property type="match status" value="1"/>
</dbReference>
<dbReference type="InterPro" id="IPR010372">
    <property type="entry name" value="DNA_pol3_delta_N"/>
</dbReference>
<dbReference type="NCBIfam" id="TIGR01128">
    <property type="entry name" value="holA"/>
    <property type="match status" value="1"/>
</dbReference>
<dbReference type="GO" id="GO:0006261">
    <property type="term" value="P:DNA-templated DNA replication"/>
    <property type="evidence" value="ECO:0007669"/>
    <property type="project" value="TreeGrafter"/>
</dbReference>
<keyword evidence="13" id="KW-1185">Reference proteome</keyword>
<dbReference type="RefSeq" id="WP_132689015.1">
    <property type="nucleotide sequence ID" value="NZ_SMFT01000001.1"/>
</dbReference>
<accession>A0A4R1G603</accession>
<feature type="domain" description="DNA polymerase III subunit delta C-terminal" evidence="11">
    <location>
        <begin position="216"/>
        <end position="344"/>
    </location>
</feature>
<evidence type="ECO:0000256" key="6">
    <source>
        <dbReference type="ARBA" id="ARBA00022932"/>
    </source>
</evidence>
<dbReference type="Gene3D" id="1.10.8.60">
    <property type="match status" value="1"/>
</dbReference>
<proteinExistence type="inferred from homology"/>
<evidence type="ECO:0000259" key="10">
    <source>
        <dbReference type="Pfam" id="PF06144"/>
    </source>
</evidence>
<dbReference type="EC" id="2.7.7.7" evidence="1 9"/>
<dbReference type="InterPro" id="IPR027417">
    <property type="entry name" value="P-loop_NTPase"/>
</dbReference>
<keyword evidence="3" id="KW-0808">Transferase</keyword>
<dbReference type="GO" id="GO:0009360">
    <property type="term" value="C:DNA polymerase III complex"/>
    <property type="evidence" value="ECO:0007669"/>
    <property type="project" value="UniProtKB-UniRule"/>
</dbReference>
<dbReference type="CDD" id="cd18138">
    <property type="entry name" value="HLD_clamp_pol_III_delta"/>
    <property type="match status" value="1"/>
</dbReference>
<evidence type="ECO:0000256" key="8">
    <source>
        <dbReference type="ARBA" id="ARBA00049244"/>
    </source>
</evidence>
<dbReference type="SUPFAM" id="SSF52540">
    <property type="entry name" value="P-loop containing nucleoside triphosphate hydrolases"/>
    <property type="match status" value="1"/>
</dbReference>
<protein>
    <recommendedName>
        <fullName evidence="2 9">DNA polymerase III subunit delta</fullName>
        <ecNumber evidence="1 9">2.7.7.7</ecNumber>
    </recommendedName>
</protein>
<evidence type="ECO:0000256" key="1">
    <source>
        <dbReference type="ARBA" id="ARBA00012417"/>
    </source>
</evidence>
<keyword evidence="4" id="KW-0548">Nucleotidyltransferase</keyword>
<sequence length="346" mass="41105">MIRIFAEQLNTHLARHLNPIYYLVGQDPLLLEESTQQIIQTAQAQQFDEKYQVSIDNNTDWNELFERCQSMGLFFSRQIMILILPDKLTSTLQQKLAELISLLHQDILLILQFNKLTKEYEKQKWYQQANEYDPQLLQVNCQTPNIAQYPRWITQRAKAMGLNLDQEATQLLSYSYENNLLALHQTLQLLALLYPDHKLTYPRVKEIVEQSSVFTPYQWIDALLEGKEKRAKRILEGLQQEDIQPIILLRILQKELNILLEISQPQQKIHLEQSLPHQQLNDIFAKLKIWQNRRPLFLAILKRFTYRQLFQTYRKLAEIERAIKQDFSSDIWQQLEELSVSICSNR</sequence>
<dbReference type="PANTHER" id="PTHR34388:SF1">
    <property type="entry name" value="DNA POLYMERASE III SUBUNIT DELTA"/>
    <property type="match status" value="1"/>
</dbReference>
<dbReference type="GO" id="GO:0003677">
    <property type="term" value="F:DNA binding"/>
    <property type="evidence" value="ECO:0007669"/>
    <property type="project" value="InterPro"/>
</dbReference>
<evidence type="ECO:0000256" key="3">
    <source>
        <dbReference type="ARBA" id="ARBA00022679"/>
    </source>
</evidence>
<evidence type="ECO:0000256" key="5">
    <source>
        <dbReference type="ARBA" id="ARBA00022705"/>
    </source>
</evidence>
<dbReference type="EMBL" id="SMFT01000001">
    <property type="protein sequence ID" value="TCK01970.1"/>
    <property type="molecule type" value="Genomic_DNA"/>
</dbReference>
<comment type="caution">
    <text evidence="12">The sequence shown here is derived from an EMBL/GenBank/DDBJ whole genome shotgun (WGS) entry which is preliminary data.</text>
</comment>
<reference evidence="12 13" key="1">
    <citation type="submission" date="2019-03" db="EMBL/GenBank/DDBJ databases">
        <title>Genomic Encyclopedia of Type Strains, Phase IV (KMG-IV): sequencing the most valuable type-strain genomes for metagenomic binning, comparative biology and taxonomic classification.</title>
        <authorList>
            <person name="Goeker M."/>
        </authorList>
    </citation>
    <scope>NUCLEOTIDE SEQUENCE [LARGE SCALE GENOMIC DNA]</scope>
    <source>
        <strain evidence="12 13">DSM 15534</strain>
    </source>
</reference>
<organism evidence="12 13">
    <name type="scientific">Volucribacter psittacicida</name>
    <dbReference type="NCBI Taxonomy" id="203482"/>
    <lineage>
        <taxon>Bacteria</taxon>
        <taxon>Pseudomonadati</taxon>
        <taxon>Pseudomonadota</taxon>
        <taxon>Gammaproteobacteria</taxon>
        <taxon>Pasteurellales</taxon>
        <taxon>Pasteurellaceae</taxon>
        <taxon>Volucribacter</taxon>
    </lineage>
</organism>
<dbReference type="AlphaFoldDB" id="A0A4R1G603"/>
<dbReference type="OrthoDB" id="9770982at2"/>
<dbReference type="SUPFAM" id="SSF48019">
    <property type="entry name" value="post-AAA+ oligomerization domain-like"/>
    <property type="match status" value="1"/>
</dbReference>
<evidence type="ECO:0000313" key="13">
    <source>
        <dbReference type="Proteomes" id="UP000294702"/>
    </source>
</evidence>
<dbReference type="InterPro" id="IPR032780">
    <property type="entry name" value="DNA_pol3_delt_C"/>
</dbReference>
<dbReference type="PANTHER" id="PTHR34388">
    <property type="entry name" value="DNA POLYMERASE III SUBUNIT DELTA"/>
    <property type="match status" value="1"/>
</dbReference>
<dbReference type="Proteomes" id="UP000294702">
    <property type="component" value="Unassembled WGS sequence"/>
</dbReference>
<evidence type="ECO:0000313" key="12">
    <source>
        <dbReference type="EMBL" id="TCK01970.1"/>
    </source>
</evidence>
<evidence type="ECO:0000256" key="7">
    <source>
        <dbReference type="ARBA" id="ARBA00034754"/>
    </source>
</evidence>
<dbReference type="InterPro" id="IPR005790">
    <property type="entry name" value="DNA_polIII_delta"/>
</dbReference>
<evidence type="ECO:0000256" key="9">
    <source>
        <dbReference type="NCBIfam" id="TIGR01128"/>
    </source>
</evidence>
<evidence type="ECO:0000256" key="2">
    <source>
        <dbReference type="ARBA" id="ARBA00017703"/>
    </source>
</evidence>
<comment type="similarity">
    <text evidence="7">Belongs to the DNA polymerase HolA subunit family.</text>
</comment>
<evidence type="ECO:0000259" key="11">
    <source>
        <dbReference type="Pfam" id="PF14840"/>
    </source>
</evidence>
<dbReference type="Gene3D" id="3.40.50.300">
    <property type="entry name" value="P-loop containing nucleotide triphosphate hydrolases"/>
    <property type="match status" value="1"/>
</dbReference>